<proteinExistence type="predicted"/>
<accession>A0AA90HFT6</accession>
<organism evidence="1">
    <name type="scientific">Streptantibioticus silvisoli</name>
    <dbReference type="NCBI Taxonomy" id="2705255"/>
    <lineage>
        <taxon>Bacteria</taxon>
        <taxon>Bacillati</taxon>
        <taxon>Actinomycetota</taxon>
        <taxon>Actinomycetes</taxon>
        <taxon>Kitasatosporales</taxon>
        <taxon>Streptomycetaceae</taxon>
        <taxon>Streptantibioticus</taxon>
    </lineage>
</organism>
<comment type="caution">
    <text evidence="1">The sequence shown here is derived from an EMBL/GenBank/DDBJ whole genome shotgun (WGS) entry which is preliminary data.</text>
</comment>
<evidence type="ECO:0000313" key="1">
    <source>
        <dbReference type="EMBL" id="MDI5974152.1"/>
    </source>
</evidence>
<dbReference type="RefSeq" id="WP_271315277.1">
    <property type="nucleotide sequence ID" value="NZ_JABXJJ020000062.1"/>
</dbReference>
<reference evidence="1" key="1">
    <citation type="submission" date="2023-05" db="EMBL/GenBank/DDBJ databases">
        <title>Streptantibioticus silvisoli sp. nov., acidotolerant actinomycetes 1 from pine litter.</title>
        <authorList>
            <person name="Swiecimska M."/>
            <person name="Golinska P."/>
            <person name="Sangal V."/>
            <person name="Wachnowicz B."/>
            <person name="Goodfellow M."/>
        </authorList>
    </citation>
    <scope>NUCLEOTIDE SEQUENCE</scope>
    <source>
        <strain evidence="1">SL13</strain>
    </source>
</reference>
<dbReference type="AlphaFoldDB" id="A0AA90HFT6"/>
<sequence>MSTSTIDVVTLLPGPVREQALRLGENLRGRMVAAGIEPAFALGSPFPGAGRHGVCEPHVSLLMLEVGTADIPDAVAALADIARARAPFAAIGEYVAHNPQGAPELFFKVSAEWRELQRAVIDRIEPLRRGRLRPADPAGHSVAALIRTSADPDQVRQLSRYGYDEVYEEAADRFRPHVTLAWPAMRRESVDLSDVSADGLDHVVSEVAVAAMRPYGTCTKILSRKQLIG</sequence>
<evidence type="ECO:0008006" key="2">
    <source>
        <dbReference type="Google" id="ProtNLM"/>
    </source>
</evidence>
<dbReference type="EMBL" id="JABXJJ020000062">
    <property type="protein sequence ID" value="MDI5974152.1"/>
    <property type="molecule type" value="Genomic_DNA"/>
</dbReference>
<name>A0AA90HFT6_9ACTN</name>
<protein>
    <recommendedName>
        <fullName evidence="2">2'-5' RNA ligase family protein</fullName>
    </recommendedName>
</protein>
<gene>
    <name evidence="1" type="ORF">POF50_033225</name>
</gene>
<dbReference type="Gene3D" id="3.90.1140.10">
    <property type="entry name" value="Cyclic phosphodiesterase"/>
    <property type="match status" value="1"/>
</dbReference>